<reference evidence="3 4" key="1">
    <citation type="submission" date="2021-06" db="EMBL/GenBank/DDBJ databases">
        <authorList>
            <person name="Palmer J.M."/>
        </authorList>
    </citation>
    <scope>NUCLEOTIDE SEQUENCE [LARGE SCALE GENOMIC DNA]</scope>
    <source>
        <strain evidence="3 4">XC_2019</strain>
        <tissue evidence="3">Muscle</tissue>
    </source>
</reference>
<feature type="compositionally biased region" description="Acidic residues" evidence="1">
    <location>
        <begin position="106"/>
        <end position="116"/>
    </location>
</feature>
<feature type="region of interest" description="Disordered" evidence="1">
    <location>
        <begin position="85"/>
        <end position="116"/>
    </location>
</feature>
<keyword evidence="4" id="KW-1185">Reference proteome</keyword>
<evidence type="ECO:0000313" key="4">
    <source>
        <dbReference type="Proteomes" id="UP001434883"/>
    </source>
</evidence>
<gene>
    <name evidence="3" type="ORF">XENOCAPTIV_010593</name>
</gene>
<feature type="transmembrane region" description="Helical" evidence="2">
    <location>
        <begin position="15"/>
        <end position="35"/>
    </location>
</feature>
<evidence type="ECO:0000313" key="3">
    <source>
        <dbReference type="EMBL" id="MEQ2201308.1"/>
    </source>
</evidence>
<accession>A0ABV0R0Q9</accession>
<comment type="caution">
    <text evidence="3">The sequence shown here is derived from an EMBL/GenBank/DDBJ whole genome shotgun (WGS) entry which is preliminary data.</text>
</comment>
<evidence type="ECO:0000256" key="1">
    <source>
        <dbReference type="SAM" id="MobiDB-lite"/>
    </source>
</evidence>
<keyword evidence="2" id="KW-0472">Membrane</keyword>
<keyword evidence="2" id="KW-1133">Transmembrane helix</keyword>
<dbReference type="Proteomes" id="UP001434883">
    <property type="component" value="Unassembled WGS sequence"/>
</dbReference>
<dbReference type="EMBL" id="JAHRIN010027516">
    <property type="protein sequence ID" value="MEQ2201308.1"/>
    <property type="molecule type" value="Genomic_DNA"/>
</dbReference>
<protein>
    <submittedName>
        <fullName evidence="3">Uncharacterized protein</fullName>
    </submittedName>
</protein>
<evidence type="ECO:0000256" key="2">
    <source>
        <dbReference type="SAM" id="Phobius"/>
    </source>
</evidence>
<keyword evidence="2" id="KW-0812">Transmembrane</keyword>
<sequence length="116" mass="12907">MPEAHTLKTIACIQMGSYMFVEVLVVFAVVAFSGSDAQRQAEDSRDVLDLVDSDDEQIFHDTVPQLPPLANGVWKYNVSLFYSGEDHEDTETAGTDPQPPEQKEEPTEEAEDLVSF</sequence>
<proteinExistence type="predicted"/>
<name>A0ABV0R0Q9_9TELE</name>
<organism evidence="3 4">
    <name type="scientific">Xenoophorus captivus</name>
    <dbReference type="NCBI Taxonomy" id="1517983"/>
    <lineage>
        <taxon>Eukaryota</taxon>
        <taxon>Metazoa</taxon>
        <taxon>Chordata</taxon>
        <taxon>Craniata</taxon>
        <taxon>Vertebrata</taxon>
        <taxon>Euteleostomi</taxon>
        <taxon>Actinopterygii</taxon>
        <taxon>Neopterygii</taxon>
        <taxon>Teleostei</taxon>
        <taxon>Neoteleostei</taxon>
        <taxon>Acanthomorphata</taxon>
        <taxon>Ovalentaria</taxon>
        <taxon>Atherinomorphae</taxon>
        <taxon>Cyprinodontiformes</taxon>
        <taxon>Goodeidae</taxon>
        <taxon>Xenoophorus</taxon>
    </lineage>
</organism>